<reference evidence="4" key="1">
    <citation type="submission" date="2016-10" db="EMBL/GenBank/DDBJ databases">
        <authorList>
            <person name="Varghese N."/>
            <person name="Submissions S."/>
        </authorList>
    </citation>
    <scope>NUCLEOTIDE SEQUENCE [LARGE SCALE GENOMIC DNA]</scope>
    <source>
        <strain evidence="4">CGMCC 4.7047</strain>
    </source>
</reference>
<sequence length="359" mass="40381">MANAVWHTRYRIKIELSHADLGNPDRPGLIDEILVPIAERERDLLECIGRHEENHCPAEEAGRSPWMTIRQRTVNGVTTLVPAHLPLRIEPTAEESDKHKAMKERIARAAHEHGFAAEVEARAVDGRIRTDVLVTGPGGRVGWEAQYSPIAAATVRRRSTRAVAHGITPLWVTSDSRSALIERTPWVQVDDRPWEVIASRQSMLIRAGARYLQHWKCDGHNPRSCPDTGASFCGRFHAHWDLPALCIPQKPTPGVDDLVITSATGDWVPMRIPNPEDPQITSRMWVPAPDRALWREITAEPEPDITEPEPPKEGELTFTHQPLDTRCRYGEDTHTFNDTRTRRATAAPAARHTWDAVPQ</sequence>
<dbReference type="RefSeq" id="WP_139275244.1">
    <property type="nucleotide sequence ID" value="NZ_FPAB01000017.1"/>
</dbReference>
<protein>
    <recommendedName>
        <fullName evidence="2">Competence protein CoiA nuclease-like domain-containing protein</fullName>
    </recommendedName>
</protein>
<name>A0A1I6WBJ9_9ACTN</name>
<dbReference type="EMBL" id="FPAB01000017">
    <property type="protein sequence ID" value="SFT23350.1"/>
    <property type="molecule type" value="Genomic_DNA"/>
</dbReference>
<keyword evidence="4" id="KW-1185">Reference proteome</keyword>
<evidence type="ECO:0000313" key="3">
    <source>
        <dbReference type="EMBL" id="SFT23350.1"/>
    </source>
</evidence>
<dbReference type="STRING" id="1176198.SAMN05444716_11726"/>
<feature type="region of interest" description="Disordered" evidence="1">
    <location>
        <begin position="300"/>
        <end position="359"/>
    </location>
</feature>
<organism evidence="3 4">
    <name type="scientific">Streptomyces harbinensis</name>
    <dbReference type="NCBI Taxonomy" id="1176198"/>
    <lineage>
        <taxon>Bacteria</taxon>
        <taxon>Bacillati</taxon>
        <taxon>Actinomycetota</taxon>
        <taxon>Actinomycetes</taxon>
        <taxon>Kitasatosporales</taxon>
        <taxon>Streptomycetaceae</taxon>
        <taxon>Streptomyces</taxon>
    </lineage>
</organism>
<dbReference type="Pfam" id="PF06054">
    <property type="entry name" value="CoiA_nuc"/>
    <property type="match status" value="1"/>
</dbReference>
<dbReference type="Proteomes" id="UP000198873">
    <property type="component" value="Unassembled WGS sequence"/>
</dbReference>
<dbReference type="AlphaFoldDB" id="A0A1I6WBJ9"/>
<evidence type="ECO:0000259" key="2">
    <source>
        <dbReference type="Pfam" id="PF06054"/>
    </source>
</evidence>
<feature type="domain" description="Competence protein CoiA nuclease-like" evidence="2">
    <location>
        <begin position="95"/>
        <end position="195"/>
    </location>
</feature>
<evidence type="ECO:0000313" key="4">
    <source>
        <dbReference type="Proteomes" id="UP000198873"/>
    </source>
</evidence>
<accession>A0A1I6WBJ9</accession>
<evidence type="ECO:0000256" key="1">
    <source>
        <dbReference type="SAM" id="MobiDB-lite"/>
    </source>
</evidence>
<dbReference type="InterPro" id="IPR010330">
    <property type="entry name" value="CoiA_nuc"/>
</dbReference>
<feature type="compositionally biased region" description="Basic and acidic residues" evidence="1">
    <location>
        <begin position="323"/>
        <end position="341"/>
    </location>
</feature>
<proteinExistence type="predicted"/>
<gene>
    <name evidence="3" type="ORF">SAMN05444716_11726</name>
</gene>